<dbReference type="GO" id="GO:0006979">
    <property type="term" value="P:response to oxidative stress"/>
    <property type="evidence" value="ECO:0007669"/>
    <property type="project" value="TreeGrafter"/>
</dbReference>
<dbReference type="Gene3D" id="3.40.50.920">
    <property type="match status" value="1"/>
</dbReference>
<feature type="domain" description="Pyruvate flavodoxin/ferredoxin oxidoreductase pyrimidine binding" evidence="3">
    <location>
        <begin position="209"/>
        <end position="440"/>
    </location>
</feature>
<dbReference type="SUPFAM" id="SSF53323">
    <property type="entry name" value="Pyruvate-ferredoxin oxidoreductase, PFOR, domain III"/>
    <property type="match status" value="1"/>
</dbReference>
<dbReference type="EMBL" id="FQTU01000003">
    <property type="protein sequence ID" value="SHE52991.1"/>
    <property type="molecule type" value="Genomic_DNA"/>
</dbReference>
<dbReference type="GO" id="GO:0016903">
    <property type="term" value="F:oxidoreductase activity, acting on the aldehyde or oxo group of donors"/>
    <property type="evidence" value="ECO:0007669"/>
    <property type="project" value="InterPro"/>
</dbReference>
<evidence type="ECO:0000313" key="5">
    <source>
        <dbReference type="Proteomes" id="UP000184251"/>
    </source>
</evidence>
<dbReference type="CDD" id="cd07034">
    <property type="entry name" value="TPP_PYR_PFOR_IOR-alpha_like"/>
    <property type="match status" value="1"/>
</dbReference>
<dbReference type="AlphaFoldDB" id="A0A1M4U7Z4"/>
<dbReference type="InterPro" id="IPR022367">
    <property type="entry name" value="2-oxoacid/accept_OxRdtase_asu"/>
</dbReference>
<feature type="domain" description="Pyruvate/ketoisovalerate oxidoreductase catalytic" evidence="2">
    <location>
        <begin position="13"/>
        <end position="175"/>
    </location>
</feature>
<evidence type="ECO:0000313" key="4">
    <source>
        <dbReference type="EMBL" id="SHE52991.1"/>
    </source>
</evidence>
<accession>A0A1M4U7Z4</accession>
<gene>
    <name evidence="4" type="ORF">SAMN02746064_00679</name>
</gene>
<evidence type="ECO:0000259" key="2">
    <source>
        <dbReference type="Pfam" id="PF01558"/>
    </source>
</evidence>
<dbReference type="NCBIfam" id="TIGR03710">
    <property type="entry name" value="OAFO_sf"/>
    <property type="match status" value="1"/>
</dbReference>
<protein>
    <submittedName>
        <fullName evidence="4">2-oxoglutarate ferredoxin oxidoreductase subunit alpha</fullName>
    </submittedName>
</protein>
<evidence type="ECO:0000259" key="3">
    <source>
        <dbReference type="Pfam" id="PF01855"/>
    </source>
</evidence>
<dbReference type="FunFam" id="3.40.50.970:FF:000022">
    <property type="entry name" value="2-oxoglutarate ferredoxin oxidoreductase alpha subunit"/>
    <property type="match status" value="1"/>
</dbReference>
<dbReference type="OrthoDB" id="9794954at2"/>
<dbReference type="InterPro" id="IPR050722">
    <property type="entry name" value="Pyruvate:ferred/Flavod_OxRd"/>
</dbReference>
<dbReference type="SUPFAM" id="SSF52518">
    <property type="entry name" value="Thiamin diphosphate-binding fold (THDP-binding)"/>
    <property type="match status" value="1"/>
</dbReference>
<dbReference type="InterPro" id="IPR019752">
    <property type="entry name" value="Pyrv/ketoisovalerate_OxRed_cat"/>
</dbReference>
<dbReference type="InterPro" id="IPR002880">
    <property type="entry name" value="Pyrv_Fd/Flavodoxin_OxRdtase_N"/>
</dbReference>
<dbReference type="Pfam" id="PF01855">
    <property type="entry name" value="POR_N"/>
    <property type="match status" value="1"/>
</dbReference>
<name>A0A1M4U7Z4_9FIRM</name>
<dbReference type="InterPro" id="IPR002869">
    <property type="entry name" value="Pyrv_flavodox_OxRed_cen"/>
</dbReference>
<evidence type="ECO:0000256" key="1">
    <source>
        <dbReference type="ARBA" id="ARBA00023002"/>
    </source>
</evidence>
<keyword evidence="5" id="KW-1185">Reference proteome</keyword>
<dbReference type="PANTHER" id="PTHR32154:SF20">
    <property type="entry name" value="2-OXOGLUTARATE OXIDOREDUCTASE SUBUNIT KORA"/>
    <property type="match status" value="1"/>
</dbReference>
<proteinExistence type="predicted"/>
<dbReference type="InterPro" id="IPR029061">
    <property type="entry name" value="THDP-binding"/>
</dbReference>
<dbReference type="Proteomes" id="UP000184251">
    <property type="component" value="Unassembled WGS sequence"/>
</dbReference>
<dbReference type="InterPro" id="IPR009014">
    <property type="entry name" value="Transketo_C/PFOR_II"/>
</dbReference>
<dbReference type="SUPFAM" id="SSF52922">
    <property type="entry name" value="TK C-terminal domain-like"/>
    <property type="match status" value="1"/>
</dbReference>
<sequence length="565" mass="62167">MKQSITLVFSGEAGQGLQTIEDFLVNAVSSSHHVFSCSDVMSRVRGGNNTVEIRVSDAPVGAYKDEIDIIFLLNDHSFARLSKRTGKHTVVVGEKDYSNKDGLEGADLTYRAYPFEEMAKEAGGKLFLNTVLFGFAAGMMDLKKEECLKLISDKFEDKGEKVIKQNHSAFNIGFENGIDFVIEEKIAPAGDLKKSYKVLNGTQAVGIGCLGGGCNFVSAYPMSPSTALLEYLANKGVEFDVFVEQAEDEIAALNMVIGAWYAGARAIATTSGGGFSLMEEAMSLSGITETPCVVHIAQRPGPATGLPTRTEQADLFQAVHAGHGEYPKVVLAPGTLEDGVVIGQRAFYLADKYQVPAIILTDQFYLESFGQMKRFELDGKYLDSFVEETEEDYKRYDLSKGPLSPRGIPAQGKGMVKVDSDEHDESGYITEDFSVRVAMHEKRLSKKELILEDYIEPAFIGPDEYNTLIVGWGSTFGVIKEYVESGAHEDMAFLSIKQLYPLDPSIKEYFDRADKVIAIENNASGQLANLLKLELDINADHKILKYNGQPFSIEEIESRVEEVLK</sequence>
<organism evidence="4 5">
    <name type="scientific">Alkalibacter saccharofermentans DSM 14828</name>
    <dbReference type="NCBI Taxonomy" id="1120975"/>
    <lineage>
        <taxon>Bacteria</taxon>
        <taxon>Bacillati</taxon>
        <taxon>Bacillota</taxon>
        <taxon>Clostridia</taxon>
        <taxon>Eubacteriales</taxon>
        <taxon>Eubacteriaceae</taxon>
        <taxon>Alkalibacter</taxon>
    </lineage>
</organism>
<dbReference type="PANTHER" id="PTHR32154">
    <property type="entry name" value="PYRUVATE-FLAVODOXIN OXIDOREDUCTASE-RELATED"/>
    <property type="match status" value="1"/>
</dbReference>
<keyword evidence="1" id="KW-0560">Oxidoreductase</keyword>
<dbReference type="Pfam" id="PF01558">
    <property type="entry name" value="POR"/>
    <property type="match status" value="1"/>
</dbReference>
<dbReference type="RefSeq" id="WP_073269677.1">
    <property type="nucleotide sequence ID" value="NZ_FQTU01000003.1"/>
</dbReference>
<dbReference type="Gene3D" id="3.40.50.970">
    <property type="match status" value="1"/>
</dbReference>
<dbReference type="Gene3D" id="3.40.920.10">
    <property type="entry name" value="Pyruvate-ferredoxin oxidoreductase, PFOR, domain III"/>
    <property type="match status" value="1"/>
</dbReference>
<dbReference type="STRING" id="1120975.SAMN02746064_00679"/>
<reference evidence="4 5" key="1">
    <citation type="submission" date="2016-11" db="EMBL/GenBank/DDBJ databases">
        <authorList>
            <person name="Jaros S."/>
            <person name="Januszkiewicz K."/>
            <person name="Wedrychowicz H."/>
        </authorList>
    </citation>
    <scope>NUCLEOTIDE SEQUENCE [LARGE SCALE GENOMIC DNA]</scope>
    <source>
        <strain evidence="4 5">DSM 14828</strain>
    </source>
</reference>